<dbReference type="InterPro" id="IPR036320">
    <property type="entry name" value="Glycosyl_Trfase_fam3_N_dom_sf"/>
</dbReference>
<dbReference type="InterPro" id="IPR036566">
    <property type="entry name" value="PYNP-like_C_sf"/>
</dbReference>
<dbReference type="PANTHER" id="PTHR10515:SF0">
    <property type="entry name" value="THYMIDINE PHOSPHORYLASE"/>
    <property type="match status" value="1"/>
</dbReference>
<evidence type="ECO:0000256" key="1">
    <source>
        <dbReference type="ARBA" id="ARBA00006915"/>
    </source>
</evidence>
<gene>
    <name evidence="7" type="ORF">BV898_03881</name>
</gene>
<dbReference type="Pfam" id="PF07831">
    <property type="entry name" value="PYNP_C"/>
    <property type="match status" value="1"/>
</dbReference>
<evidence type="ECO:0000313" key="7">
    <source>
        <dbReference type="EMBL" id="OQV22034.1"/>
    </source>
</evidence>
<dbReference type="Pfam" id="PF00591">
    <property type="entry name" value="Glycos_transf_3"/>
    <property type="match status" value="1"/>
</dbReference>
<dbReference type="PROSITE" id="PS00647">
    <property type="entry name" value="THYMID_PHOSPHORYLASE"/>
    <property type="match status" value="1"/>
</dbReference>
<dbReference type="OrthoDB" id="445007at2759"/>
<dbReference type="Gene3D" id="1.20.970.10">
    <property type="entry name" value="Transferase, Pyrimidine Nucleoside Phosphorylase, Chain C"/>
    <property type="match status" value="1"/>
</dbReference>
<organism evidence="7 8">
    <name type="scientific">Hypsibius exemplaris</name>
    <name type="common">Freshwater tardigrade</name>
    <dbReference type="NCBI Taxonomy" id="2072580"/>
    <lineage>
        <taxon>Eukaryota</taxon>
        <taxon>Metazoa</taxon>
        <taxon>Ecdysozoa</taxon>
        <taxon>Tardigrada</taxon>
        <taxon>Eutardigrada</taxon>
        <taxon>Parachela</taxon>
        <taxon>Hypsibioidea</taxon>
        <taxon>Hypsibiidae</taxon>
        <taxon>Hypsibius</taxon>
    </lineage>
</organism>
<dbReference type="InterPro" id="IPR000312">
    <property type="entry name" value="Glycosyl_Trfase_fam3"/>
</dbReference>
<dbReference type="SUPFAM" id="SSF54680">
    <property type="entry name" value="Pyrimidine nucleoside phosphorylase C-terminal domain"/>
    <property type="match status" value="1"/>
</dbReference>
<comment type="catalytic activity">
    <reaction evidence="5">
        <text>thymidine + phosphate = 2-deoxy-alpha-D-ribose 1-phosphate + thymine</text>
        <dbReference type="Rhea" id="RHEA:16037"/>
        <dbReference type="ChEBI" id="CHEBI:17748"/>
        <dbReference type="ChEBI" id="CHEBI:17821"/>
        <dbReference type="ChEBI" id="CHEBI:43474"/>
        <dbReference type="ChEBI" id="CHEBI:57259"/>
        <dbReference type="EC" id="2.4.2.4"/>
    </reaction>
</comment>
<dbReference type="FunFam" id="3.40.1030.10:FF:000003">
    <property type="entry name" value="Pyrimidine-nucleoside phosphorylase"/>
    <property type="match status" value="1"/>
</dbReference>
<comment type="pathway">
    <text evidence="5">Pyrimidine metabolism; dTMP biosynthesis via salvage pathway; dTMP from thymine: step 1/2.</text>
</comment>
<evidence type="ECO:0000313" key="8">
    <source>
        <dbReference type="Proteomes" id="UP000192578"/>
    </source>
</evidence>
<accession>A0A1W0X3Z5</accession>
<dbReference type="GO" id="GO:0005829">
    <property type="term" value="C:cytosol"/>
    <property type="evidence" value="ECO:0007669"/>
    <property type="project" value="TreeGrafter"/>
</dbReference>
<evidence type="ECO:0000259" key="6">
    <source>
        <dbReference type="SMART" id="SM00941"/>
    </source>
</evidence>
<dbReference type="InterPro" id="IPR000053">
    <property type="entry name" value="Thymidine/pyrmidine_PPase"/>
</dbReference>
<dbReference type="PIRSF" id="PIRSF000478">
    <property type="entry name" value="TP_PyNP"/>
    <property type="match status" value="1"/>
</dbReference>
<dbReference type="InterPro" id="IPR035902">
    <property type="entry name" value="Nuc_phospho_transferase"/>
</dbReference>
<dbReference type="InterPro" id="IPR018090">
    <property type="entry name" value="Pyrmidine_PPas_bac/euk"/>
</dbReference>
<dbReference type="GO" id="GO:0009032">
    <property type="term" value="F:thymidine phosphorylase activity"/>
    <property type="evidence" value="ECO:0007669"/>
    <property type="project" value="UniProtKB-UniRule"/>
</dbReference>
<reference evidence="8" key="1">
    <citation type="submission" date="2017-01" db="EMBL/GenBank/DDBJ databases">
        <title>Comparative genomics of anhydrobiosis in the tardigrade Hypsibius dujardini.</title>
        <authorList>
            <person name="Yoshida Y."/>
            <person name="Koutsovoulos G."/>
            <person name="Laetsch D."/>
            <person name="Stevens L."/>
            <person name="Kumar S."/>
            <person name="Horikawa D."/>
            <person name="Ishino K."/>
            <person name="Komine S."/>
            <person name="Tomita M."/>
            <person name="Blaxter M."/>
            <person name="Arakawa K."/>
        </authorList>
    </citation>
    <scope>NUCLEOTIDE SEQUENCE [LARGE SCALE GENOMIC DNA]</scope>
    <source>
        <strain evidence="8">Z151</strain>
    </source>
</reference>
<comment type="similarity">
    <text evidence="1 5">Belongs to the thymidine/pyrimidine-nucleoside phosphorylase family.</text>
</comment>
<dbReference type="SUPFAM" id="SSF47648">
    <property type="entry name" value="Nucleoside phosphorylase/phosphoribosyltransferase N-terminal domain"/>
    <property type="match status" value="1"/>
</dbReference>
<keyword evidence="4 5" id="KW-0808">Transferase</keyword>
<evidence type="ECO:0000256" key="2">
    <source>
        <dbReference type="ARBA" id="ARBA00011738"/>
    </source>
</evidence>
<dbReference type="EMBL" id="MTYJ01000019">
    <property type="protein sequence ID" value="OQV22034.1"/>
    <property type="molecule type" value="Genomic_DNA"/>
</dbReference>
<evidence type="ECO:0000256" key="4">
    <source>
        <dbReference type="ARBA" id="ARBA00022679"/>
    </source>
</evidence>
<dbReference type="GO" id="GO:0006206">
    <property type="term" value="P:pyrimidine nucleobase metabolic process"/>
    <property type="evidence" value="ECO:0007669"/>
    <property type="project" value="InterPro"/>
</dbReference>
<dbReference type="SUPFAM" id="SSF52418">
    <property type="entry name" value="Nucleoside phosphorylase/phosphoribosyltransferase catalytic domain"/>
    <property type="match status" value="1"/>
</dbReference>
<dbReference type="Pfam" id="PF02885">
    <property type="entry name" value="Glycos_trans_3N"/>
    <property type="match status" value="1"/>
</dbReference>
<evidence type="ECO:0000256" key="5">
    <source>
        <dbReference type="PIRNR" id="PIRNR000478"/>
    </source>
</evidence>
<dbReference type="InterPro" id="IPR013102">
    <property type="entry name" value="PYNP_C"/>
</dbReference>
<dbReference type="Gene3D" id="3.40.1030.10">
    <property type="entry name" value="Nucleoside phosphorylase/phosphoribosyltransferase catalytic domain"/>
    <property type="match status" value="1"/>
</dbReference>
<dbReference type="SMART" id="SM00941">
    <property type="entry name" value="PYNP_C"/>
    <property type="match status" value="1"/>
</dbReference>
<keyword evidence="8" id="KW-1185">Reference proteome</keyword>
<comment type="caution">
    <text evidence="7">The sequence shown here is derived from an EMBL/GenBank/DDBJ whole genome shotgun (WGS) entry which is preliminary data.</text>
</comment>
<dbReference type="InterPro" id="IPR017872">
    <property type="entry name" value="Pyrmidine_PPase_CS"/>
</dbReference>
<dbReference type="Proteomes" id="UP000192578">
    <property type="component" value="Unassembled WGS sequence"/>
</dbReference>
<dbReference type="NCBIfam" id="NF004490">
    <property type="entry name" value="PRK05820.1"/>
    <property type="match status" value="1"/>
</dbReference>
<dbReference type="Gene3D" id="3.90.1170.30">
    <property type="entry name" value="Pyrimidine nucleoside phosphorylase-like, C-terminal domain"/>
    <property type="match status" value="1"/>
</dbReference>
<dbReference type="GO" id="GO:0006213">
    <property type="term" value="P:pyrimidine nucleoside metabolic process"/>
    <property type="evidence" value="ECO:0007669"/>
    <property type="project" value="UniProtKB-UniRule"/>
</dbReference>
<feature type="domain" description="Pyrimidine nucleoside phosphorylase C-terminal" evidence="6">
    <location>
        <begin position="360"/>
        <end position="434"/>
    </location>
</feature>
<dbReference type="EC" id="2.4.2.4" evidence="5"/>
<comment type="function">
    <text evidence="5">Catalyzes the reversible phosphorolysis of thymidine. The produced molecules are then utilized as carbon and energy sources or in the rescue of pyrimidine bases for nucleotide synthesis.</text>
</comment>
<protein>
    <recommendedName>
        <fullName evidence="5">Thymidine phosphorylase</fullName>
        <shortName evidence="5">TP</shortName>
        <ecNumber evidence="5">2.4.2.4</ecNumber>
    </recommendedName>
    <alternativeName>
        <fullName evidence="5">TdRPase</fullName>
    </alternativeName>
</protein>
<dbReference type="PANTHER" id="PTHR10515">
    <property type="entry name" value="THYMIDINE PHOSPHORYLASE"/>
    <property type="match status" value="1"/>
</dbReference>
<dbReference type="AlphaFoldDB" id="A0A1W0X3Z5"/>
<sequence>MNLQKFKVSDILAKKRDGGVLTEEEIDFFVGGLTTGAIQDVQTGALLMAIYLKGMTDLETATLTKAMLHSGKIFQWPDDIRNLIVDKHSTGGVGDKISLILGPALAACGLKVPMISGRGLGFTGGTIDKLESIPGFRVLLSQQEAMSAIENVGCFIMAQTADIVPADKILYASRDVTATVDCPPLITASILSKKASESLSALLLDLKCGSAAFIQDLATAQSFARLMVKVGTELGIKTAVAITRMDCPLGRKIGNALEVEESLDTLKGRGPSDIEELVVIEGGILLHIAGIVSCRSDGEERIRGSLYDGTALRTFRDMMTAQGVAPEIAASLCCTDDSTYGALPKARRTTDLRYSGPGDYVHAIDALVLALVSGELGAARTVIGGPVNHAVGLEVLTPPGSKISAGTPWIRVYHDEGQLSESHADRLQSALTVHDSKNEAKNGRNCSQILEVIY</sequence>
<comment type="subunit">
    <text evidence="2 5">Homodimer.</text>
</comment>
<dbReference type="UniPathway" id="UPA00578">
    <property type="reaction ID" value="UER00638"/>
</dbReference>
<name>A0A1W0X3Z5_HYPEX</name>
<dbReference type="InterPro" id="IPR017459">
    <property type="entry name" value="Glycosyl_Trfase_fam3_N_dom"/>
</dbReference>
<dbReference type="GO" id="GO:0004645">
    <property type="term" value="F:1,4-alpha-oligoglucan phosphorylase activity"/>
    <property type="evidence" value="ECO:0007669"/>
    <property type="project" value="InterPro"/>
</dbReference>
<dbReference type="NCBIfam" id="TIGR02644">
    <property type="entry name" value="Y_phosphoryl"/>
    <property type="match status" value="1"/>
</dbReference>
<evidence type="ECO:0000256" key="3">
    <source>
        <dbReference type="ARBA" id="ARBA00022676"/>
    </source>
</evidence>
<proteinExistence type="inferred from homology"/>
<keyword evidence="3 5" id="KW-0328">Glycosyltransferase</keyword>